<reference evidence="2" key="1">
    <citation type="journal article" date="2014" name="Genome">
        <title>Draft Genome Sequences of Three Strains of Bacteroides pyogenes Isolated from a Cat and Swine.</title>
        <authorList>
            <person name="Sakamoto M."/>
            <person name="Oshima K."/>
            <person name="Suda W."/>
            <person name="Kitamura K."/>
            <person name="Iida T."/>
            <person name="Hattori M."/>
            <person name="Ohkuma M."/>
        </authorList>
    </citation>
    <scope>NUCLEOTIDE SEQUENCE [LARGE SCALE GENOMIC DNA]</scope>
    <source>
        <strain evidence="2">JCM 6294</strain>
    </source>
</reference>
<evidence type="ECO:0000313" key="2">
    <source>
        <dbReference type="Proteomes" id="UP000018842"/>
    </source>
</evidence>
<gene>
    <name evidence="1" type="ORF">JCM6294_1826</name>
</gene>
<evidence type="ECO:0000313" key="1">
    <source>
        <dbReference type="EMBL" id="GAE18868.1"/>
    </source>
</evidence>
<proteinExistence type="predicted"/>
<dbReference type="Proteomes" id="UP000018842">
    <property type="component" value="Unassembled WGS sequence"/>
</dbReference>
<sequence>MPENELWQLYRAAYEQYQCEILKGEKNYSRFVNDFFAYHLPTSCTREKQMRLHVMHVFSIKELLEERRDLVNFFFSKGSFDEEDYHQMEHLFNTGSSIESERESLANFSEKQISLITDFVNTTKLFRQDVSENDMANLFKCKLHAPLQANVNRHVALFFGALRQYGLLPFSWQMIIEENRLISSSANNQPLRASHLRCGLSQAKNVKLAKEKSSLNKMEDIGFEATCNAFVKKLKESI</sequence>
<organism evidence="1 2">
    <name type="scientific">Bacteroides pyogenes DSM 20611 = JCM 6294</name>
    <dbReference type="NCBI Taxonomy" id="1121100"/>
    <lineage>
        <taxon>Bacteria</taxon>
        <taxon>Pseudomonadati</taxon>
        <taxon>Bacteroidota</taxon>
        <taxon>Bacteroidia</taxon>
        <taxon>Bacteroidales</taxon>
        <taxon>Bacteroidaceae</taxon>
        <taxon>Bacteroides</taxon>
    </lineage>
</organism>
<dbReference type="eggNOG" id="ENOG502Z9AG">
    <property type="taxonomic scope" value="Bacteria"/>
</dbReference>
<accession>W4PHI3</accession>
<dbReference type="AlphaFoldDB" id="W4PHI3"/>
<dbReference type="RefSeq" id="WP_152532471.1">
    <property type="nucleotide sequence ID" value="NZ_ATZH01000008.1"/>
</dbReference>
<comment type="caution">
    <text evidence="1">The sequence shown here is derived from an EMBL/GenBank/DDBJ whole genome shotgun (WGS) entry which is preliminary data.</text>
</comment>
<name>W4PHI3_9BACE</name>
<protein>
    <submittedName>
        <fullName evidence="1">Uncharacterized protein</fullName>
    </submittedName>
</protein>
<dbReference type="EMBL" id="BAIR01000014">
    <property type="protein sequence ID" value="GAE18868.1"/>
    <property type="molecule type" value="Genomic_DNA"/>
</dbReference>